<dbReference type="OrthoDB" id="4952226at2"/>
<protein>
    <submittedName>
        <fullName evidence="1">Uncharacterized protein</fullName>
    </submittedName>
</protein>
<reference evidence="1 2" key="1">
    <citation type="journal article" date="2014" name="Arch. Microbiol.">
        <title>Arthrobacter enclensis sp. nov., isolated from sediment sample.</title>
        <authorList>
            <person name="Dastager S.G."/>
            <person name="Liu Q."/>
            <person name="Tang S.K."/>
            <person name="Krishnamurthi S."/>
            <person name="Lee J.C."/>
            <person name="Li W.J."/>
        </authorList>
    </citation>
    <scope>NUCLEOTIDE SEQUENCE [LARGE SCALE GENOMIC DNA]</scope>
    <source>
        <strain evidence="1 2">NIO-1008</strain>
    </source>
</reference>
<dbReference type="AlphaFoldDB" id="A0A0V8I6L3"/>
<dbReference type="RefSeq" id="WP_058269470.1">
    <property type="nucleotide sequence ID" value="NZ_FMAZ01000009.1"/>
</dbReference>
<keyword evidence="2" id="KW-1185">Reference proteome</keyword>
<accession>A0A0V8I6L3</accession>
<proteinExistence type="predicted"/>
<evidence type="ECO:0000313" key="2">
    <source>
        <dbReference type="Proteomes" id="UP000053199"/>
    </source>
</evidence>
<gene>
    <name evidence="1" type="ORF">AS031_17630</name>
</gene>
<evidence type="ECO:0000313" key="1">
    <source>
        <dbReference type="EMBL" id="KSU70415.1"/>
    </source>
</evidence>
<dbReference type="Proteomes" id="UP000053199">
    <property type="component" value="Unassembled WGS sequence"/>
</dbReference>
<sequence length="85" mass="9795">MIADMPRPPLDEFLTGELSNFIRAQLLTAIEQLQTGRRSFTYNTFNVLLDAEADTTTIEDELDLDRQSTLVLEEFRKLLWATEDS</sequence>
<organism evidence="1 2">
    <name type="scientific">Pseudarthrobacter enclensis</name>
    <dbReference type="NCBI Taxonomy" id="993070"/>
    <lineage>
        <taxon>Bacteria</taxon>
        <taxon>Bacillati</taxon>
        <taxon>Actinomycetota</taxon>
        <taxon>Actinomycetes</taxon>
        <taxon>Micrococcales</taxon>
        <taxon>Micrococcaceae</taxon>
        <taxon>Pseudarthrobacter</taxon>
    </lineage>
</organism>
<dbReference type="EMBL" id="LNQM01000010">
    <property type="protein sequence ID" value="KSU70415.1"/>
    <property type="molecule type" value="Genomic_DNA"/>
</dbReference>
<name>A0A0V8I6L3_9MICC</name>
<comment type="caution">
    <text evidence="1">The sequence shown here is derived from an EMBL/GenBank/DDBJ whole genome shotgun (WGS) entry which is preliminary data.</text>
</comment>